<name>A0A1M7UDM7_9BRAD</name>
<reference evidence="2" key="1">
    <citation type="submission" date="2016-11" db="EMBL/GenBank/DDBJ databases">
        <authorList>
            <person name="Varghese N."/>
            <person name="Submissions S."/>
        </authorList>
    </citation>
    <scope>NUCLEOTIDE SEQUENCE [LARGE SCALE GENOMIC DNA]</scope>
    <source>
        <strain evidence="2">GAS401</strain>
    </source>
</reference>
<dbReference type="EMBL" id="LT670849">
    <property type="protein sequence ID" value="SHN81044.1"/>
    <property type="molecule type" value="Genomic_DNA"/>
</dbReference>
<evidence type="ECO:0000313" key="2">
    <source>
        <dbReference type="Proteomes" id="UP000184096"/>
    </source>
</evidence>
<gene>
    <name evidence="1" type="ORF">SAMN05444170_4593</name>
</gene>
<evidence type="ECO:0000313" key="1">
    <source>
        <dbReference type="EMBL" id="SHN81044.1"/>
    </source>
</evidence>
<dbReference type="AlphaFoldDB" id="A0A1M7UDM7"/>
<sequence length="40" mass="4558">MKLREFITLVGKQLDAAAMSAFAVPRHPFKFTRRVPCLNP</sequence>
<keyword evidence="2" id="KW-1185">Reference proteome</keyword>
<proteinExistence type="predicted"/>
<protein>
    <submittedName>
        <fullName evidence="1">Uncharacterized protein</fullName>
    </submittedName>
</protein>
<dbReference type="Proteomes" id="UP000184096">
    <property type="component" value="Chromosome I"/>
</dbReference>
<organism evidence="1 2">
    <name type="scientific">Bradyrhizobium erythrophlei</name>
    <dbReference type="NCBI Taxonomy" id="1437360"/>
    <lineage>
        <taxon>Bacteria</taxon>
        <taxon>Pseudomonadati</taxon>
        <taxon>Pseudomonadota</taxon>
        <taxon>Alphaproteobacteria</taxon>
        <taxon>Hyphomicrobiales</taxon>
        <taxon>Nitrobacteraceae</taxon>
        <taxon>Bradyrhizobium</taxon>
    </lineage>
</organism>
<accession>A0A1M7UDM7</accession>